<comment type="caution">
    <text evidence="2">The sequence shown here is derived from an EMBL/GenBank/DDBJ whole genome shotgun (WGS) entry which is preliminary data.</text>
</comment>
<feature type="region of interest" description="Disordered" evidence="1">
    <location>
        <begin position="1"/>
        <end position="22"/>
    </location>
</feature>
<gene>
    <name evidence="2" type="ORF">H5410_051049</name>
</gene>
<evidence type="ECO:0000313" key="2">
    <source>
        <dbReference type="EMBL" id="KAG5580422.1"/>
    </source>
</evidence>
<name>A0A9J5WZK3_SOLCO</name>
<dbReference type="Proteomes" id="UP000824120">
    <property type="component" value="Chromosome 10"/>
</dbReference>
<evidence type="ECO:0000256" key="1">
    <source>
        <dbReference type="SAM" id="MobiDB-lite"/>
    </source>
</evidence>
<keyword evidence="3" id="KW-1185">Reference proteome</keyword>
<proteinExistence type="predicted"/>
<reference evidence="2 3" key="1">
    <citation type="submission" date="2020-09" db="EMBL/GenBank/DDBJ databases">
        <title>De no assembly of potato wild relative species, Solanum commersonii.</title>
        <authorList>
            <person name="Cho K."/>
        </authorList>
    </citation>
    <scope>NUCLEOTIDE SEQUENCE [LARGE SCALE GENOMIC DNA]</scope>
    <source>
        <strain evidence="2">LZ3.2</strain>
        <tissue evidence="2">Leaf</tissue>
    </source>
</reference>
<dbReference type="EMBL" id="JACXVP010000010">
    <property type="protein sequence ID" value="KAG5580422.1"/>
    <property type="molecule type" value="Genomic_DNA"/>
</dbReference>
<accession>A0A9J5WZK3</accession>
<evidence type="ECO:0000313" key="3">
    <source>
        <dbReference type="Proteomes" id="UP000824120"/>
    </source>
</evidence>
<organism evidence="2 3">
    <name type="scientific">Solanum commersonii</name>
    <name type="common">Commerson's wild potato</name>
    <name type="synonym">Commerson's nightshade</name>
    <dbReference type="NCBI Taxonomy" id="4109"/>
    <lineage>
        <taxon>Eukaryota</taxon>
        <taxon>Viridiplantae</taxon>
        <taxon>Streptophyta</taxon>
        <taxon>Embryophyta</taxon>
        <taxon>Tracheophyta</taxon>
        <taxon>Spermatophyta</taxon>
        <taxon>Magnoliopsida</taxon>
        <taxon>eudicotyledons</taxon>
        <taxon>Gunneridae</taxon>
        <taxon>Pentapetalae</taxon>
        <taxon>asterids</taxon>
        <taxon>lamiids</taxon>
        <taxon>Solanales</taxon>
        <taxon>Solanaceae</taxon>
        <taxon>Solanoideae</taxon>
        <taxon>Solaneae</taxon>
        <taxon>Solanum</taxon>
    </lineage>
</organism>
<sequence>MKLNAIKGDFGEPSSGSASSTQLSKLPMCLFSTPTFKINPIAPKNKIKPHIFSIKSRPIRSMPQGHSDFPWFGKNWPFDHFSP</sequence>
<protein>
    <submittedName>
        <fullName evidence="2">Uncharacterized protein</fullName>
    </submittedName>
</protein>
<dbReference type="AlphaFoldDB" id="A0A9J5WZK3"/>